<evidence type="ECO:0000313" key="8">
    <source>
        <dbReference type="Proteomes" id="UP000002315"/>
    </source>
</evidence>
<keyword evidence="1 5" id="KW-0240">DNA-directed RNA polymerase</keyword>
<dbReference type="STRING" id="523846.Mfer_0654"/>
<dbReference type="InterPro" id="IPR035913">
    <property type="entry name" value="RPB5-like_sf"/>
</dbReference>
<comment type="catalytic activity">
    <reaction evidence="5">
        <text>RNA(n) + a ribonucleoside 5'-triphosphate = RNA(n+1) + diphosphate</text>
        <dbReference type="Rhea" id="RHEA:21248"/>
        <dbReference type="Rhea" id="RHEA-COMP:14527"/>
        <dbReference type="Rhea" id="RHEA-COMP:17342"/>
        <dbReference type="ChEBI" id="CHEBI:33019"/>
        <dbReference type="ChEBI" id="CHEBI:61557"/>
        <dbReference type="ChEBI" id="CHEBI:140395"/>
        <dbReference type="EC" id="2.7.7.6"/>
    </reaction>
</comment>
<dbReference type="Pfam" id="PF01191">
    <property type="entry name" value="RNA_pol_Rpb5_C"/>
    <property type="match status" value="1"/>
</dbReference>
<dbReference type="HOGENOM" id="CLU_058320_4_0_2"/>
<dbReference type="GO" id="GO:0000428">
    <property type="term" value="C:DNA-directed RNA polymerase complex"/>
    <property type="evidence" value="ECO:0007669"/>
    <property type="project" value="UniProtKB-KW"/>
</dbReference>
<gene>
    <name evidence="5" type="primary">rpo5</name>
    <name evidence="5" type="synonym">rpoH</name>
    <name evidence="7" type="ordered locus">Mfer_0654</name>
</gene>
<comment type="subcellular location">
    <subcellularLocation>
        <location evidence="5">Cytoplasm</location>
    </subcellularLocation>
</comment>
<evidence type="ECO:0000256" key="1">
    <source>
        <dbReference type="ARBA" id="ARBA00022478"/>
    </source>
</evidence>
<organism evidence="7 8">
    <name type="scientific">Methanothermus fervidus (strain ATCC 43054 / DSM 2088 / JCM 10308 / V24 S)</name>
    <dbReference type="NCBI Taxonomy" id="523846"/>
    <lineage>
        <taxon>Archaea</taxon>
        <taxon>Methanobacteriati</taxon>
        <taxon>Methanobacteriota</taxon>
        <taxon>Methanomada group</taxon>
        <taxon>Methanobacteria</taxon>
        <taxon>Methanobacteriales</taxon>
        <taxon>Methanothermaceae</taxon>
        <taxon>Methanothermus</taxon>
    </lineage>
</organism>
<dbReference type="GO" id="GO:0005737">
    <property type="term" value="C:cytoplasm"/>
    <property type="evidence" value="ECO:0007669"/>
    <property type="project" value="UniProtKB-SubCell"/>
</dbReference>
<keyword evidence="2 5" id="KW-0548">Nucleotidyltransferase</keyword>
<dbReference type="FunFam" id="3.90.940.20:FF:000001">
    <property type="entry name" value="DNA-directed RNA polymerases I, II, and III subunit RPABC1"/>
    <property type="match status" value="1"/>
</dbReference>
<dbReference type="GO" id="GO:0042797">
    <property type="term" value="P:tRNA transcription by RNA polymerase III"/>
    <property type="evidence" value="ECO:0007669"/>
    <property type="project" value="TreeGrafter"/>
</dbReference>
<dbReference type="GO" id="GO:0006362">
    <property type="term" value="P:transcription elongation by RNA polymerase I"/>
    <property type="evidence" value="ECO:0007669"/>
    <property type="project" value="TreeGrafter"/>
</dbReference>
<dbReference type="PROSITE" id="PS01110">
    <property type="entry name" value="RNA_POL_H_23KD"/>
    <property type="match status" value="1"/>
</dbReference>
<evidence type="ECO:0000256" key="3">
    <source>
        <dbReference type="ARBA" id="ARBA00023163"/>
    </source>
</evidence>
<dbReference type="SUPFAM" id="SSF55287">
    <property type="entry name" value="RPB5-like RNA polymerase subunit"/>
    <property type="match status" value="1"/>
</dbReference>
<evidence type="ECO:0000256" key="2">
    <source>
        <dbReference type="ARBA" id="ARBA00022695"/>
    </source>
</evidence>
<feature type="domain" description="RNA polymerase subunit H/Rpb5 C-terminal" evidence="6">
    <location>
        <begin position="5"/>
        <end position="76"/>
    </location>
</feature>
<dbReference type="InterPro" id="IPR020608">
    <property type="entry name" value="RNA_pol_subH/Rpb5_CS"/>
</dbReference>
<keyword evidence="3 5" id="KW-0804">Transcription</keyword>
<keyword evidence="5" id="KW-0963">Cytoplasm</keyword>
<dbReference type="Gene3D" id="3.90.940.20">
    <property type="entry name" value="RPB5-like RNA polymerase subunit"/>
    <property type="match status" value="1"/>
</dbReference>
<dbReference type="EMBL" id="CP002278">
    <property type="protein sequence ID" value="ADP77453.1"/>
    <property type="molecule type" value="Genomic_DNA"/>
</dbReference>
<evidence type="ECO:0000256" key="4">
    <source>
        <dbReference type="ARBA" id="ARBA00025765"/>
    </source>
</evidence>
<keyword evidence="5 7" id="KW-0808">Transferase</keyword>
<evidence type="ECO:0000259" key="6">
    <source>
        <dbReference type="Pfam" id="PF01191"/>
    </source>
</evidence>
<sequence length="79" mass="8729">MVNKDILKHELVPKHVVLSKSEAKKVLKDLNIDAEKLPKIRTSDPVVKVIGAKAGDIIKIIRKSPTAGKFVTYRLVVEG</sequence>
<dbReference type="GO" id="GO:0006366">
    <property type="term" value="P:transcription by RNA polymerase II"/>
    <property type="evidence" value="ECO:0007669"/>
    <property type="project" value="TreeGrafter"/>
</dbReference>
<proteinExistence type="inferred from homology"/>
<dbReference type="OrthoDB" id="30537at2157"/>
<reference evidence="7 8" key="1">
    <citation type="journal article" date="2010" name="Stand. Genomic Sci.">
        <title>Complete genome sequence of Methanothermus fervidus type strain (V24S).</title>
        <authorList>
            <person name="Anderson I."/>
            <person name="Djao O.D."/>
            <person name="Misra M."/>
            <person name="Chertkov O."/>
            <person name="Nolan M."/>
            <person name="Lucas S."/>
            <person name="Lapidus A."/>
            <person name="Del Rio T.G."/>
            <person name="Tice H."/>
            <person name="Cheng J.F."/>
            <person name="Tapia R."/>
            <person name="Han C."/>
            <person name="Goodwin L."/>
            <person name="Pitluck S."/>
            <person name="Liolios K."/>
            <person name="Ivanova N."/>
            <person name="Mavromatis K."/>
            <person name="Mikhailova N."/>
            <person name="Pati A."/>
            <person name="Brambilla E."/>
            <person name="Chen A."/>
            <person name="Palaniappan K."/>
            <person name="Land M."/>
            <person name="Hauser L."/>
            <person name="Chang Y.J."/>
            <person name="Jeffries C.D."/>
            <person name="Sikorski J."/>
            <person name="Spring S."/>
            <person name="Rohde M."/>
            <person name="Eichinger K."/>
            <person name="Huber H."/>
            <person name="Wirth R."/>
            <person name="Goker M."/>
            <person name="Detter J.C."/>
            <person name="Woyke T."/>
            <person name="Bristow J."/>
            <person name="Eisen J.A."/>
            <person name="Markowitz V."/>
            <person name="Hugenholtz P."/>
            <person name="Klenk H.P."/>
            <person name="Kyrpides N.C."/>
        </authorList>
    </citation>
    <scope>NUCLEOTIDE SEQUENCE [LARGE SCALE GENOMIC DNA]</scope>
    <source>
        <strain evidence="8">ATCC 43054 / DSM 2088 / JCM 10308 / V24 S</strain>
    </source>
</reference>
<comment type="function">
    <text evidence="5">DNA-dependent RNA polymerase (RNAP) catalyzes the transcription of DNA into RNA using the four ribonucleoside triphosphates as substrates.</text>
</comment>
<dbReference type="GO" id="GO:0003899">
    <property type="term" value="F:DNA-directed RNA polymerase activity"/>
    <property type="evidence" value="ECO:0007669"/>
    <property type="project" value="UniProtKB-UniRule"/>
</dbReference>
<name>E3GYS1_METFV</name>
<dbReference type="NCBIfam" id="NF007129">
    <property type="entry name" value="PRK09570.1"/>
    <property type="match status" value="1"/>
</dbReference>
<dbReference type="InterPro" id="IPR000783">
    <property type="entry name" value="RNA_pol_subH/Rpb5_C"/>
</dbReference>
<dbReference type="Proteomes" id="UP000002315">
    <property type="component" value="Chromosome"/>
</dbReference>
<comment type="similarity">
    <text evidence="4 5">Belongs to the archaeal Rpo5/eukaryotic RPB5 RNA polymerase subunit family.</text>
</comment>
<dbReference type="GO" id="GO:0003677">
    <property type="term" value="F:DNA binding"/>
    <property type="evidence" value="ECO:0007669"/>
    <property type="project" value="InterPro"/>
</dbReference>
<evidence type="ECO:0000256" key="5">
    <source>
        <dbReference type="HAMAP-Rule" id="MF_00025"/>
    </source>
</evidence>
<dbReference type="PANTHER" id="PTHR10535:SF0">
    <property type="entry name" value="DNA-DIRECTED RNA POLYMERASES I, II, AND III SUBUNIT RPABC1"/>
    <property type="match status" value="1"/>
</dbReference>
<dbReference type="InterPro" id="IPR014381">
    <property type="entry name" value="Arch_Rpo5/euc_Rpb5"/>
</dbReference>
<dbReference type="AlphaFoldDB" id="E3GYS1"/>
<comment type="subunit">
    <text evidence="5">Part of the RNA polymerase complex.</text>
</comment>
<keyword evidence="8" id="KW-1185">Reference proteome</keyword>
<accession>E3GYS1</accession>
<dbReference type="HAMAP" id="MF_00025">
    <property type="entry name" value="RNApol_Rpo5_RPB5"/>
    <property type="match status" value="1"/>
</dbReference>
<dbReference type="EC" id="2.7.7.6" evidence="5"/>
<evidence type="ECO:0000313" key="7">
    <source>
        <dbReference type="EMBL" id="ADP77453.1"/>
    </source>
</evidence>
<protein>
    <recommendedName>
        <fullName evidence="5">DNA-directed RNA polymerase subunit Rpo5</fullName>
        <ecNumber evidence="5">2.7.7.6</ecNumber>
    </recommendedName>
    <alternativeName>
        <fullName evidence="5">DNA-directed RNA polymerase subunit H</fullName>
    </alternativeName>
</protein>
<dbReference type="PANTHER" id="PTHR10535">
    <property type="entry name" value="DNA-DIRECTED RNA POLYMERASES I, II, AND III SUBUNIT RPABC1"/>
    <property type="match status" value="1"/>
</dbReference>
<dbReference type="KEGG" id="mfv:Mfer_0654"/>